<evidence type="ECO:0000259" key="10">
    <source>
        <dbReference type="PROSITE" id="PS50866"/>
    </source>
</evidence>
<dbReference type="SMART" id="SM01190">
    <property type="entry name" value="EMP24_GP25L"/>
    <property type="match status" value="1"/>
</dbReference>
<dbReference type="Proteomes" id="UP001146793">
    <property type="component" value="Unassembled WGS sequence"/>
</dbReference>
<dbReference type="Pfam" id="PF01105">
    <property type="entry name" value="EMP24_GP25L"/>
    <property type="match status" value="1"/>
</dbReference>
<sequence length="207" mass="24249">MKICLLFFVLATLFFSATNSFQIEIKERQEKCISEEIEHDSLVTGSYSLVEPKQLAVDLIIYDSKHHTILHKHTIEDGKFAFRTDTHGDYKFCFTSHRQQAFQGSASSQRVEFDFKMGSEARDYSDIATKEHLNPLETEIRKMQDLVLEIHEEILYSKNREEAMRNTNESTNSRVLWFSILSIIVLIVTGIFQAYYLKDYFKKKKIL</sequence>
<dbReference type="PROSITE" id="PS50866">
    <property type="entry name" value="GOLD"/>
    <property type="match status" value="1"/>
</dbReference>
<feature type="signal peptide" evidence="9">
    <location>
        <begin position="1"/>
        <end position="20"/>
    </location>
</feature>
<keyword evidence="5 8" id="KW-1133">Transmembrane helix</keyword>
<comment type="similarity">
    <text evidence="2 7">Belongs to the EMP24/GP25L family.</text>
</comment>
<gene>
    <name evidence="11" type="ORF">M0812_05070</name>
</gene>
<evidence type="ECO:0000256" key="3">
    <source>
        <dbReference type="ARBA" id="ARBA00022692"/>
    </source>
</evidence>
<evidence type="ECO:0000256" key="2">
    <source>
        <dbReference type="ARBA" id="ARBA00007104"/>
    </source>
</evidence>
<dbReference type="InterPro" id="IPR015720">
    <property type="entry name" value="Emp24-like"/>
</dbReference>
<proteinExistence type="inferred from homology"/>
<comment type="subcellular location">
    <subcellularLocation>
        <location evidence="1 7">Membrane</location>
        <topology evidence="1 7">Single-pass type I membrane protein</topology>
    </subcellularLocation>
</comment>
<dbReference type="EMBL" id="JANTQA010000010">
    <property type="protein sequence ID" value="KAJ3451400.1"/>
    <property type="molecule type" value="Genomic_DNA"/>
</dbReference>
<keyword evidence="4 9" id="KW-0732">Signal</keyword>
<keyword evidence="3 7" id="KW-0812">Transmembrane</keyword>
<evidence type="ECO:0000256" key="9">
    <source>
        <dbReference type="SAM" id="SignalP"/>
    </source>
</evidence>
<evidence type="ECO:0000313" key="12">
    <source>
        <dbReference type="Proteomes" id="UP001146793"/>
    </source>
</evidence>
<feature type="chain" id="PRO_5043742665" evidence="9">
    <location>
        <begin position="21"/>
        <end position="207"/>
    </location>
</feature>
<dbReference type="AlphaFoldDB" id="A0AAV8ACM1"/>
<keyword evidence="6 8" id="KW-0472">Membrane</keyword>
<dbReference type="InterPro" id="IPR009038">
    <property type="entry name" value="GOLD_dom"/>
</dbReference>
<name>A0AAV8ACM1_9EUKA</name>
<dbReference type="PANTHER" id="PTHR22811">
    <property type="entry name" value="TRANSMEMBRANE EMP24 DOMAIN-CONTAINING PROTEIN"/>
    <property type="match status" value="1"/>
</dbReference>
<evidence type="ECO:0000256" key="7">
    <source>
        <dbReference type="RuleBase" id="RU003827"/>
    </source>
</evidence>
<evidence type="ECO:0000256" key="1">
    <source>
        <dbReference type="ARBA" id="ARBA00004479"/>
    </source>
</evidence>
<comment type="caution">
    <text evidence="11">The sequence shown here is derived from an EMBL/GenBank/DDBJ whole genome shotgun (WGS) entry which is preliminary data.</text>
</comment>
<protein>
    <submittedName>
        <fullName evidence="11">Transmembrane emp24 domain-containing protein</fullName>
    </submittedName>
</protein>
<organism evidence="11 12">
    <name type="scientific">Anaeramoeba flamelloides</name>
    <dbReference type="NCBI Taxonomy" id="1746091"/>
    <lineage>
        <taxon>Eukaryota</taxon>
        <taxon>Metamonada</taxon>
        <taxon>Anaeramoebidae</taxon>
        <taxon>Anaeramoeba</taxon>
    </lineage>
</organism>
<accession>A0AAV8ACM1</accession>
<evidence type="ECO:0000256" key="5">
    <source>
        <dbReference type="ARBA" id="ARBA00022989"/>
    </source>
</evidence>
<evidence type="ECO:0000256" key="8">
    <source>
        <dbReference type="SAM" id="Phobius"/>
    </source>
</evidence>
<reference evidence="11" key="1">
    <citation type="submission" date="2022-08" db="EMBL/GenBank/DDBJ databases">
        <title>Novel sulphate-reducing endosymbionts in the free-living metamonad Anaeramoeba.</title>
        <authorList>
            <person name="Jerlstrom-Hultqvist J."/>
            <person name="Cepicka I."/>
            <person name="Gallot-Lavallee L."/>
            <person name="Salas-Leiva D."/>
            <person name="Curtis B.A."/>
            <person name="Zahonova K."/>
            <person name="Pipaliya S."/>
            <person name="Dacks J."/>
            <person name="Roger A.J."/>
        </authorList>
    </citation>
    <scope>NUCLEOTIDE SEQUENCE</scope>
    <source>
        <strain evidence="11">Busselton2</strain>
    </source>
</reference>
<feature type="domain" description="GOLD" evidence="10">
    <location>
        <begin position="30"/>
        <end position="117"/>
    </location>
</feature>
<evidence type="ECO:0000256" key="6">
    <source>
        <dbReference type="ARBA" id="ARBA00023136"/>
    </source>
</evidence>
<dbReference type="GO" id="GO:0016020">
    <property type="term" value="C:membrane"/>
    <property type="evidence" value="ECO:0007669"/>
    <property type="project" value="UniProtKB-SubCell"/>
</dbReference>
<feature type="transmembrane region" description="Helical" evidence="8">
    <location>
        <begin position="175"/>
        <end position="197"/>
    </location>
</feature>
<evidence type="ECO:0000313" key="11">
    <source>
        <dbReference type="EMBL" id="KAJ3451400.1"/>
    </source>
</evidence>
<evidence type="ECO:0000256" key="4">
    <source>
        <dbReference type="ARBA" id="ARBA00022729"/>
    </source>
</evidence>